<dbReference type="InterPro" id="IPR003439">
    <property type="entry name" value="ABC_transporter-like_ATP-bd"/>
</dbReference>
<dbReference type="AlphaFoldDB" id="F4L127"/>
<dbReference type="PROSITE" id="PS50893">
    <property type="entry name" value="ABC_TRANSPORTER_2"/>
    <property type="match status" value="1"/>
</dbReference>
<name>F4L127_HALH1</name>
<accession>F4L127</accession>
<dbReference type="RefSeq" id="WP_013766153.1">
    <property type="nucleotide sequence ID" value="NC_015510.1"/>
</dbReference>
<dbReference type="FunFam" id="3.40.50.300:FF:000032">
    <property type="entry name" value="Export ABC transporter ATP-binding protein"/>
    <property type="match status" value="1"/>
</dbReference>
<keyword evidence="7" id="KW-1185">Reference proteome</keyword>
<dbReference type="SMART" id="SM00382">
    <property type="entry name" value="AAA"/>
    <property type="match status" value="1"/>
</dbReference>
<feature type="domain" description="ABC transporter" evidence="5">
    <location>
        <begin position="2"/>
        <end position="224"/>
    </location>
</feature>
<evidence type="ECO:0000256" key="4">
    <source>
        <dbReference type="ARBA" id="ARBA00038388"/>
    </source>
</evidence>
<evidence type="ECO:0000256" key="3">
    <source>
        <dbReference type="ARBA" id="ARBA00022840"/>
    </source>
</evidence>
<reference key="2">
    <citation type="submission" date="2011-04" db="EMBL/GenBank/DDBJ databases">
        <title>Complete sequence of chromosome of Haliscomenobacter hydrossis DSM 1100.</title>
        <authorList>
            <consortium name="US DOE Joint Genome Institute (JGI-PGF)"/>
            <person name="Lucas S."/>
            <person name="Han J."/>
            <person name="Lapidus A."/>
            <person name="Bruce D."/>
            <person name="Goodwin L."/>
            <person name="Pitluck S."/>
            <person name="Peters L."/>
            <person name="Kyrpides N."/>
            <person name="Mavromatis K."/>
            <person name="Ivanova N."/>
            <person name="Ovchinnikova G."/>
            <person name="Pagani I."/>
            <person name="Daligault H."/>
            <person name="Detter J.C."/>
            <person name="Han C."/>
            <person name="Land M."/>
            <person name="Hauser L."/>
            <person name="Markowitz V."/>
            <person name="Cheng J.-F."/>
            <person name="Hugenholtz P."/>
            <person name="Woyke T."/>
            <person name="Wu D."/>
            <person name="Verbarg S."/>
            <person name="Frueling A."/>
            <person name="Brambilla E."/>
            <person name="Klenk H.-P."/>
            <person name="Eisen J.A."/>
        </authorList>
    </citation>
    <scope>NUCLEOTIDE SEQUENCE</scope>
    <source>
        <strain>DSM 1100</strain>
    </source>
</reference>
<dbReference type="InterPro" id="IPR017911">
    <property type="entry name" value="MacB-like_ATP-bd"/>
</dbReference>
<dbReference type="OrthoDB" id="9791546at2"/>
<dbReference type="STRING" id="760192.Halhy_3762"/>
<evidence type="ECO:0000313" key="6">
    <source>
        <dbReference type="EMBL" id="AEE51614.1"/>
    </source>
</evidence>
<dbReference type="InterPro" id="IPR027417">
    <property type="entry name" value="P-loop_NTPase"/>
</dbReference>
<proteinExistence type="inferred from homology"/>
<evidence type="ECO:0000256" key="1">
    <source>
        <dbReference type="ARBA" id="ARBA00022448"/>
    </source>
</evidence>
<dbReference type="CDD" id="cd03255">
    <property type="entry name" value="ABC_MJ0796_LolCDE_FtsE"/>
    <property type="match status" value="1"/>
</dbReference>
<dbReference type="InterPro" id="IPR017871">
    <property type="entry name" value="ABC_transporter-like_CS"/>
</dbReference>
<dbReference type="Gene3D" id="3.40.50.300">
    <property type="entry name" value="P-loop containing nucleotide triphosphate hydrolases"/>
    <property type="match status" value="1"/>
</dbReference>
<evidence type="ECO:0000256" key="2">
    <source>
        <dbReference type="ARBA" id="ARBA00022741"/>
    </source>
</evidence>
<sequence>MIQLKNINKIYDGLAGKVHALKDITLTIEAGESVVVIGKSGSGKSTLLNVLSGIDRPESGELTINGQNLIALNESQLAKWRGKNVGVVFQFYQLLPTLSALDNIVFAMGLVNCIPPKERKQRAIGLLQEVELGEKAHKFPNELSGGEIQRVAIARALANDPPIVIADEPTGNLDSKTGEQIYALFQRLKAQGKNLIIVTHEDISKRDFDQVITIQDGTLNNFKA</sequence>
<reference evidence="6 7" key="1">
    <citation type="journal article" date="2011" name="Stand. Genomic Sci.">
        <title>Complete genome sequence of Haliscomenobacter hydrossis type strain (O).</title>
        <authorList>
            <consortium name="US DOE Joint Genome Institute (JGI-PGF)"/>
            <person name="Daligault H."/>
            <person name="Lapidus A."/>
            <person name="Zeytun A."/>
            <person name="Nolan M."/>
            <person name="Lucas S."/>
            <person name="Del Rio T.G."/>
            <person name="Tice H."/>
            <person name="Cheng J.F."/>
            <person name="Tapia R."/>
            <person name="Han C."/>
            <person name="Goodwin L."/>
            <person name="Pitluck S."/>
            <person name="Liolios K."/>
            <person name="Pagani I."/>
            <person name="Ivanova N."/>
            <person name="Huntemann M."/>
            <person name="Mavromatis K."/>
            <person name="Mikhailova N."/>
            <person name="Pati A."/>
            <person name="Chen A."/>
            <person name="Palaniappan K."/>
            <person name="Land M."/>
            <person name="Hauser L."/>
            <person name="Brambilla E.M."/>
            <person name="Rohde M."/>
            <person name="Verbarg S."/>
            <person name="Goker M."/>
            <person name="Bristow J."/>
            <person name="Eisen J.A."/>
            <person name="Markowitz V."/>
            <person name="Hugenholtz P."/>
            <person name="Kyrpides N.C."/>
            <person name="Klenk H.P."/>
            <person name="Woyke T."/>
        </authorList>
    </citation>
    <scope>NUCLEOTIDE SEQUENCE [LARGE SCALE GENOMIC DNA]</scope>
    <source>
        <strain evidence="7">ATCC 27775 / DSM 1100 / LMG 10767 / O</strain>
    </source>
</reference>
<comment type="similarity">
    <text evidence="4">Belongs to the ABC transporter superfamily. Macrolide exporter (TC 3.A.1.122) family.</text>
</comment>
<dbReference type="GO" id="GO:0016887">
    <property type="term" value="F:ATP hydrolysis activity"/>
    <property type="evidence" value="ECO:0007669"/>
    <property type="project" value="InterPro"/>
</dbReference>
<dbReference type="InterPro" id="IPR003593">
    <property type="entry name" value="AAA+_ATPase"/>
</dbReference>
<dbReference type="GO" id="GO:0022857">
    <property type="term" value="F:transmembrane transporter activity"/>
    <property type="evidence" value="ECO:0007669"/>
    <property type="project" value="TreeGrafter"/>
</dbReference>
<protein>
    <submittedName>
        <fullName evidence="6">Phosphonate-transporting ATPase</fullName>
    </submittedName>
</protein>
<keyword evidence="2" id="KW-0547">Nucleotide-binding</keyword>
<dbReference type="PANTHER" id="PTHR24220:SF86">
    <property type="entry name" value="ABC TRANSPORTER ABCH.1"/>
    <property type="match status" value="1"/>
</dbReference>
<keyword evidence="1" id="KW-0813">Transport</keyword>
<evidence type="ECO:0000313" key="7">
    <source>
        <dbReference type="Proteomes" id="UP000008461"/>
    </source>
</evidence>
<evidence type="ECO:0000259" key="5">
    <source>
        <dbReference type="PROSITE" id="PS50893"/>
    </source>
</evidence>
<dbReference type="InterPro" id="IPR015854">
    <property type="entry name" value="ABC_transpr_LolD-like"/>
</dbReference>
<keyword evidence="3" id="KW-0067">ATP-binding</keyword>
<gene>
    <name evidence="6" type="ordered locus">Halhy_3762</name>
</gene>
<dbReference type="Proteomes" id="UP000008461">
    <property type="component" value="Chromosome"/>
</dbReference>
<dbReference type="GO" id="GO:0005886">
    <property type="term" value="C:plasma membrane"/>
    <property type="evidence" value="ECO:0007669"/>
    <property type="project" value="TreeGrafter"/>
</dbReference>
<dbReference type="EMBL" id="CP002691">
    <property type="protein sequence ID" value="AEE51614.1"/>
    <property type="molecule type" value="Genomic_DNA"/>
</dbReference>
<dbReference type="GO" id="GO:0098796">
    <property type="term" value="C:membrane protein complex"/>
    <property type="evidence" value="ECO:0007669"/>
    <property type="project" value="UniProtKB-ARBA"/>
</dbReference>
<dbReference type="PROSITE" id="PS00211">
    <property type="entry name" value="ABC_TRANSPORTER_1"/>
    <property type="match status" value="1"/>
</dbReference>
<dbReference type="GO" id="GO:0005524">
    <property type="term" value="F:ATP binding"/>
    <property type="evidence" value="ECO:0007669"/>
    <property type="project" value="UniProtKB-KW"/>
</dbReference>
<dbReference type="KEGG" id="hhy:Halhy_3762"/>
<organism evidence="6 7">
    <name type="scientific">Haliscomenobacter hydrossis (strain ATCC 27775 / DSM 1100 / LMG 10767 / O)</name>
    <dbReference type="NCBI Taxonomy" id="760192"/>
    <lineage>
        <taxon>Bacteria</taxon>
        <taxon>Pseudomonadati</taxon>
        <taxon>Bacteroidota</taxon>
        <taxon>Saprospiria</taxon>
        <taxon>Saprospirales</taxon>
        <taxon>Haliscomenobacteraceae</taxon>
        <taxon>Haliscomenobacter</taxon>
    </lineage>
</organism>
<dbReference type="HOGENOM" id="CLU_000604_1_22_10"/>
<dbReference type="SUPFAM" id="SSF52540">
    <property type="entry name" value="P-loop containing nucleoside triphosphate hydrolases"/>
    <property type="match status" value="1"/>
</dbReference>
<dbReference type="eggNOG" id="COG1136">
    <property type="taxonomic scope" value="Bacteria"/>
</dbReference>
<dbReference type="Pfam" id="PF00005">
    <property type="entry name" value="ABC_tran"/>
    <property type="match status" value="1"/>
</dbReference>
<dbReference type="PANTHER" id="PTHR24220">
    <property type="entry name" value="IMPORT ATP-BINDING PROTEIN"/>
    <property type="match status" value="1"/>
</dbReference>